<evidence type="ECO:0008006" key="3">
    <source>
        <dbReference type="Google" id="ProtNLM"/>
    </source>
</evidence>
<dbReference type="PANTHER" id="PTHR45661">
    <property type="entry name" value="SURFACE ANTIGEN"/>
    <property type="match status" value="1"/>
</dbReference>
<dbReference type="InterPro" id="IPR036770">
    <property type="entry name" value="Ankyrin_rpt-contain_sf"/>
</dbReference>
<dbReference type="SUPFAM" id="SSF52058">
    <property type="entry name" value="L domain-like"/>
    <property type="match status" value="1"/>
</dbReference>
<sequence>MEIKVHVSKMKELYSAFINFIEATDGYQDEYGSFIQVLENQGILKNPVLTLDLHRLISSVEENHQRTSDFYEKIEQIIQYVFKNSKTSFSNSEIFQIYKAGKRILLLLLEKKYLIPNESIISQILEEDWGKYCYYLYSAIKQCLSKDQQTKIESDIKNKFNEDIESFANKCRIGENDSYICYLIRQDMIEDFVTYYHQSNINLSCQITPSIFESHSFLIDKTPTLIEYATFFGSINIIKFLKFNEVYIDNELWHYAIHSNDPELIHFCEENHILKNDANYVNILRESIHCHHNNIYDYVRSYLISQKRDQIYNDVFDSYIKSTYNYMFYPEDIESMISKTKKYYYGFNICDLCSSLTTVTIPESVTEIGRGAFYNCSSLIEIKIPPSVKRIENHAFGECSSLVKIDIPNSVTHMEDDIFKDFSSLEEITIPSGIKSIGDSFCDGCSSLEKVTISSSVKSIGNSAFLNCSSLKSVEIPSSVRKIDYFAFSGCSSLTTIEIPSSIKSIEQGTFKGCKSLVQIIFPPNVTSIGNNAFEGCSSLAEVSIPSTVKKIGNFVFASCSSLTKTTIPRDVDYFGFGVFNGCLKLVKITIFPDQEMSYLLNETESANDTLLWVNSQFDMKALPSSITYIQSYALNNCSQMTHFSVPPSVKYTESHAFNGCSSLTQVSIPSSVISVGKSAFDGIKHLKSLAILKSFIIVCFVNVRI</sequence>
<accession>A0ABR2JRD9</accession>
<dbReference type="SUPFAM" id="SSF48403">
    <property type="entry name" value="Ankyrin repeat"/>
    <property type="match status" value="1"/>
</dbReference>
<name>A0ABR2JRD9_9EUKA</name>
<comment type="caution">
    <text evidence="1">The sequence shown here is derived from an EMBL/GenBank/DDBJ whole genome shotgun (WGS) entry which is preliminary data.</text>
</comment>
<protein>
    <recommendedName>
        <fullName evidence="3">Surface antigen BspA-like</fullName>
    </recommendedName>
</protein>
<dbReference type="Pfam" id="PF13306">
    <property type="entry name" value="LRR_5"/>
    <property type="match status" value="2"/>
</dbReference>
<dbReference type="Proteomes" id="UP001470230">
    <property type="component" value="Unassembled WGS sequence"/>
</dbReference>
<dbReference type="PANTHER" id="PTHR45661:SF3">
    <property type="entry name" value="IG-LIKE DOMAIN-CONTAINING PROTEIN"/>
    <property type="match status" value="1"/>
</dbReference>
<proteinExistence type="predicted"/>
<evidence type="ECO:0000313" key="2">
    <source>
        <dbReference type="Proteomes" id="UP001470230"/>
    </source>
</evidence>
<dbReference type="InterPro" id="IPR026906">
    <property type="entry name" value="LRR_5"/>
</dbReference>
<organism evidence="1 2">
    <name type="scientific">Tritrichomonas musculus</name>
    <dbReference type="NCBI Taxonomy" id="1915356"/>
    <lineage>
        <taxon>Eukaryota</taxon>
        <taxon>Metamonada</taxon>
        <taxon>Parabasalia</taxon>
        <taxon>Tritrichomonadida</taxon>
        <taxon>Tritrichomonadidae</taxon>
        <taxon>Tritrichomonas</taxon>
    </lineage>
</organism>
<gene>
    <name evidence="1" type="ORF">M9Y10_004210</name>
</gene>
<dbReference type="EMBL" id="JAPFFF010000010">
    <property type="protein sequence ID" value="KAK8881474.1"/>
    <property type="molecule type" value="Genomic_DNA"/>
</dbReference>
<dbReference type="InterPro" id="IPR032675">
    <property type="entry name" value="LRR_dom_sf"/>
</dbReference>
<reference evidence="1 2" key="1">
    <citation type="submission" date="2024-04" db="EMBL/GenBank/DDBJ databases">
        <title>Tritrichomonas musculus Genome.</title>
        <authorList>
            <person name="Alves-Ferreira E."/>
            <person name="Grigg M."/>
            <person name="Lorenzi H."/>
            <person name="Galac M."/>
        </authorList>
    </citation>
    <scope>NUCLEOTIDE SEQUENCE [LARGE SCALE GENOMIC DNA]</scope>
    <source>
        <strain evidence="1 2">EAF2021</strain>
    </source>
</reference>
<evidence type="ECO:0000313" key="1">
    <source>
        <dbReference type="EMBL" id="KAK8881474.1"/>
    </source>
</evidence>
<dbReference type="InterPro" id="IPR053139">
    <property type="entry name" value="Surface_bspA-like"/>
</dbReference>
<keyword evidence="2" id="KW-1185">Reference proteome</keyword>
<dbReference type="Gene3D" id="3.40.50.12480">
    <property type="match status" value="1"/>
</dbReference>
<dbReference type="Gene3D" id="3.80.10.10">
    <property type="entry name" value="Ribonuclease Inhibitor"/>
    <property type="match status" value="3"/>
</dbReference>